<gene>
    <name evidence="1" type="ORF">GGE16_004690</name>
</gene>
<accession>A0AAE2MNI9</accession>
<comment type="caution">
    <text evidence="1">The sequence shown here is derived from an EMBL/GenBank/DDBJ whole genome shotgun (WGS) entry which is preliminary data.</text>
</comment>
<evidence type="ECO:0000313" key="1">
    <source>
        <dbReference type="EMBL" id="MBB4292611.1"/>
    </source>
</evidence>
<dbReference type="Proteomes" id="UP000538507">
    <property type="component" value="Unassembled WGS sequence"/>
</dbReference>
<organism evidence="1 2">
    <name type="scientific">Rhizobium leguminosarum</name>
    <dbReference type="NCBI Taxonomy" id="384"/>
    <lineage>
        <taxon>Bacteria</taxon>
        <taxon>Pseudomonadati</taxon>
        <taxon>Pseudomonadota</taxon>
        <taxon>Alphaproteobacteria</taxon>
        <taxon>Hyphomicrobiales</taxon>
        <taxon>Rhizobiaceae</taxon>
        <taxon>Rhizobium/Agrobacterium group</taxon>
        <taxon>Rhizobium</taxon>
    </lineage>
</organism>
<dbReference type="AlphaFoldDB" id="A0AAE2MNI9"/>
<dbReference type="RefSeq" id="WP_183609309.1">
    <property type="nucleotide sequence ID" value="NZ_JACHAZ010000005.1"/>
</dbReference>
<reference evidence="1 2" key="1">
    <citation type="submission" date="2020-08" db="EMBL/GenBank/DDBJ databases">
        <title>Genomic Encyclopedia of Type Strains, Phase IV (KMG-V): Genome sequencing to study the core and pangenomes of soil and plant-associated prokaryotes.</title>
        <authorList>
            <person name="Whitman W."/>
        </authorList>
    </citation>
    <scope>NUCLEOTIDE SEQUENCE [LARGE SCALE GENOMIC DNA]</scope>
    <source>
        <strain evidence="1 2">SEMIA 415</strain>
    </source>
</reference>
<evidence type="ECO:0000313" key="2">
    <source>
        <dbReference type="Proteomes" id="UP000538507"/>
    </source>
</evidence>
<proteinExistence type="predicted"/>
<dbReference type="EMBL" id="JACIGO010000006">
    <property type="protein sequence ID" value="MBB4292611.1"/>
    <property type="molecule type" value="Genomic_DNA"/>
</dbReference>
<sequence>MAQRESNWSHFDKGCATIFGTLAFKRITPSDAARQRIAEGIQYSAVEPEE</sequence>
<protein>
    <submittedName>
        <fullName evidence="1">Uncharacterized protein</fullName>
    </submittedName>
</protein>
<name>A0AAE2MNI9_RHILE</name>